<dbReference type="Proteomes" id="UP000031774">
    <property type="component" value="Chromosome"/>
</dbReference>
<protein>
    <recommendedName>
        <fullName evidence="4">Lipoprotein</fullName>
    </recommendedName>
</protein>
<feature type="chain" id="PRO_5039274502" description="Lipoprotein" evidence="1">
    <location>
        <begin position="28"/>
        <end position="159"/>
    </location>
</feature>
<sequence>MIAGVAVLTTGAGTAVATSASASPAPAAPAVAPAGTASAAGAVRVVAPGERIAVAGDRLWLTTEGLHVASGTGTADVLRVADVFPGKVATIAHGDASGALFAGIYRGPVTATTEVTLTLGSRTLRARVVTLAGKPGWGAYYVFAPKVKASVKPSIAVRT</sequence>
<reference evidence="2 3" key="1">
    <citation type="submission" date="2014-12" db="EMBL/GenBank/DDBJ databases">
        <title>Complete genome sequence of Streptomyces vietnamensis strain GIMV4.0001, a genetic manipulable producer of the benzoisochromanequinone antibiotic granaticin.</title>
        <authorList>
            <person name="Deng M.R."/>
            <person name="Guo J."/>
            <person name="Ma L.Y."/>
            <person name="Feng G.D."/>
            <person name="Mo C.Y."/>
            <person name="Zhu H.H."/>
        </authorList>
    </citation>
    <scope>NUCLEOTIDE SEQUENCE [LARGE SCALE GENOMIC DNA]</scope>
    <source>
        <strain evidence="3">GIMV4.0001</strain>
    </source>
</reference>
<dbReference type="KEGG" id="svt:SVTN_12150"/>
<dbReference type="HOGENOM" id="CLU_1659807_0_0_11"/>
<feature type="signal peptide" evidence="1">
    <location>
        <begin position="1"/>
        <end position="27"/>
    </location>
</feature>
<dbReference type="RefSeq" id="WP_041129103.1">
    <property type="nucleotide sequence ID" value="NZ_CP010407.1"/>
</dbReference>
<organism evidence="2 3">
    <name type="scientific">Streptomyces vietnamensis</name>
    <dbReference type="NCBI Taxonomy" id="362257"/>
    <lineage>
        <taxon>Bacteria</taxon>
        <taxon>Bacillati</taxon>
        <taxon>Actinomycetota</taxon>
        <taxon>Actinomycetes</taxon>
        <taxon>Kitasatosporales</taxon>
        <taxon>Streptomycetaceae</taxon>
        <taxon>Streptomyces</taxon>
    </lineage>
</organism>
<evidence type="ECO:0000256" key="1">
    <source>
        <dbReference type="SAM" id="SignalP"/>
    </source>
</evidence>
<keyword evidence="3" id="KW-1185">Reference proteome</keyword>
<proteinExistence type="predicted"/>
<keyword evidence="1" id="KW-0732">Signal</keyword>
<gene>
    <name evidence="2" type="ORF">SVTN_12150</name>
</gene>
<accession>A0A0B5I5W9</accession>
<evidence type="ECO:0008006" key="4">
    <source>
        <dbReference type="Google" id="ProtNLM"/>
    </source>
</evidence>
<evidence type="ECO:0000313" key="3">
    <source>
        <dbReference type="Proteomes" id="UP000031774"/>
    </source>
</evidence>
<dbReference type="STRING" id="362257.SVTN_12150"/>
<dbReference type="AlphaFoldDB" id="A0A0B5I5W9"/>
<evidence type="ECO:0000313" key="2">
    <source>
        <dbReference type="EMBL" id="AJF65058.1"/>
    </source>
</evidence>
<dbReference type="EMBL" id="CP010407">
    <property type="protein sequence ID" value="AJF65058.1"/>
    <property type="molecule type" value="Genomic_DNA"/>
</dbReference>
<name>A0A0B5I5W9_9ACTN</name>